<proteinExistence type="inferred from homology"/>
<keyword evidence="4 8" id="KW-1003">Cell membrane</keyword>
<evidence type="ECO:0000256" key="4">
    <source>
        <dbReference type="ARBA" id="ARBA00022475"/>
    </source>
</evidence>
<keyword evidence="6 8" id="KW-1133">Transmembrane helix</keyword>
<evidence type="ECO:0000313" key="10">
    <source>
        <dbReference type="Proteomes" id="UP001597294"/>
    </source>
</evidence>
<keyword evidence="10" id="KW-1185">Reference proteome</keyword>
<feature type="transmembrane region" description="Helical" evidence="8">
    <location>
        <begin position="36"/>
        <end position="56"/>
    </location>
</feature>
<reference evidence="10" key="1">
    <citation type="journal article" date="2019" name="Int. J. Syst. Evol. Microbiol.">
        <title>The Global Catalogue of Microorganisms (GCM) 10K type strain sequencing project: providing services to taxonomists for standard genome sequencing and annotation.</title>
        <authorList>
            <consortium name="The Broad Institute Genomics Platform"/>
            <consortium name="The Broad Institute Genome Sequencing Center for Infectious Disease"/>
            <person name="Wu L."/>
            <person name="Ma J."/>
        </authorList>
    </citation>
    <scope>NUCLEOTIDE SEQUENCE [LARGE SCALE GENOMIC DNA]</scope>
    <source>
        <strain evidence="10">CGMCC 4.7192</strain>
    </source>
</reference>
<dbReference type="RefSeq" id="WP_380254277.1">
    <property type="nucleotide sequence ID" value="NZ_JBHUII010000011.1"/>
</dbReference>
<evidence type="ECO:0000256" key="1">
    <source>
        <dbReference type="ARBA" id="ARBA00004651"/>
    </source>
</evidence>
<feature type="transmembrane region" description="Helical" evidence="8">
    <location>
        <begin position="101"/>
        <end position="118"/>
    </location>
</feature>
<keyword evidence="5 8" id="KW-0812">Transmembrane</keyword>
<dbReference type="Pfam" id="PF01925">
    <property type="entry name" value="TauE"/>
    <property type="match status" value="1"/>
</dbReference>
<organism evidence="9 10">
    <name type="scientific">Kiloniella antarctica</name>
    <dbReference type="NCBI Taxonomy" id="1550907"/>
    <lineage>
        <taxon>Bacteria</taxon>
        <taxon>Pseudomonadati</taxon>
        <taxon>Pseudomonadota</taxon>
        <taxon>Alphaproteobacteria</taxon>
        <taxon>Rhodospirillales</taxon>
        <taxon>Kiloniellaceae</taxon>
        <taxon>Kiloniella</taxon>
    </lineage>
</organism>
<evidence type="ECO:0000256" key="8">
    <source>
        <dbReference type="RuleBase" id="RU363041"/>
    </source>
</evidence>
<dbReference type="EMBL" id="JBHUII010000011">
    <property type="protein sequence ID" value="MFD2207549.1"/>
    <property type="molecule type" value="Genomic_DNA"/>
</dbReference>
<gene>
    <name evidence="9" type="ORF">ACFSKO_18175</name>
</gene>
<evidence type="ECO:0000256" key="5">
    <source>
        <dbReference type="ARBA" id="ARBA00022692"/>
    </source>
</evidence>
<feature type="transmembrane region" description="Helical" evidence="8">
    <location>
        <begin position="181"/>
        <end position="206"/>
    </location>
</feature>
<feature type="transmembrane region" description="Helical" evidence="8">
    <location>
        <begin position="12"/>
        <end position="30"/>
    </location>
</feature>
<dbReference type="InterPro" id="IPR002781">
    <property type="entry name" value="TM_pro_TauE-like"/>
</dbReference>
<feature type="transmembrane region" description="Helical" evidence="8">
    <location>
        <begin position="226"/>
        <end position="245"/>
    </location>
</feature>
<feature type="transmembrane region" description="Helical" evidence="8">
    <location>
        <begin position="76"/>
        <end position="95"/>
    </location>
</feature>
<dbReference type="PANTHER" id="PTHR30269">
    <property type="entry name" value="TRANSMEMBRANE PROTEIN YFCA"/>
    <property type="match status" value="1"/>
</dbReference>
<dbReference type="PANTHER" id="PTHR30269:SF37">
    <property type="entry name" value="MEMBRANE TRANSPORTER PROTEIN"/>
    <property type="match status" value="1"/>
</dbReference>
<keyword evidence="7 8" id="KW-0472">Membrane</keyword>
<sequence length="248" mass="26653">MIPADLTVEVTLLLIAASFITSGITTAVGLGGGLVMLAIMANVLPVVAIIPLHGAVQTANNTSRAYLLRRHINWKIVIWFSLGGIAGITFASQIVVTLPLYLLQLIMGLFILYSAWGPKFKNISNGRKSLVFGGVISAVTSMFIGASGPIAAAFLPKSKLSHLEIVSNHAAIMLLQHSLKIIALGLLGFVFTPWVGLLVAMLLSGFLGSLAGRSILWRIPERMFKIVFNTVLTLLAFRMLYQAIIQVT</sequence>
<evidence type="ECO:0000256" key="6">
    <source>
        <dbReference type="ARBA" id="ARBA00022989"/>
    </source>
</evidence>
<comment type="similarity">
    <text evidence="2 8">Belongs to the 4-toluene sulfonate uptake permease (TSUP) (TC 2.A.102) family.</text>
</comment>
<evidence type="ECO:0000256" key="3">
    <source>
        <dbReference type="ARBA" id="ARBA00022448"/>
    </source>
</evidence>
<dbReference type="Proteomes" id="UP001597294">
    <property type="component" value="Unassembled WGS sequence"/>
</dbReference>
<comment type="subcellular location">
    <subcellularLocation>
        <location evidence="1 8">Cell membrane</location>
        <topology evidence="1 8">Multi-pass membrane protein</topology>
    </subcellularLocation>
</comment>
<feature type="transmembrane region" description="Helical" evidence="8">
    <location>
        <begin position="130"/>
        <end position="155"/>
    </location>
</feature>
<name>A0ABW5BPP6_9PROT</name>
<comment type="caution">
    <text evidence="9">The sequence shown here is derived from an EMBL/GenBank/DDBJ whole genome shotgun (WGS) entry which is preliminary data.</text>
</comment>
<dbReference type="InterPro" id="IPR052017">
    <property type="entry name" value="TSUP"/>
</dbReference>
<protein>
    <recommendedName>
        <fullName evidence="8">Probable membrane transporter protein</fullName>
    </recommendedName>
</protein>
<evidence type="ECO:0000256" key="2">
    <source>
        <dbReference type="ARBA" id="ARBA00009142"/>
    </source>
</evidence>
<keyword evidence="3" id="KW-0813">Transport</keyword>
<evidence type="ECO:0000256" key="7">
    <source>
        <dbReference type="ARBA" id="ARBA00023136"/>
    </source>
</evidence>
<evidence type="ECO:0000313" key="9">
    <source>
        <dbReference type="EMBL" id="MFD2207549.1"/>
    </source>
</evidence>
<accession>A0ABW5BPP6</accession>